<dbReference type="GO" id="GO:0005634">
    <property type="term" value="C:nucleus"/>
    <property type="evidence" value="ECO:0007669"/>
    <property type="project" value="TreeGrafter"/>
</dbReference>
<dbReference type="EMBL" id="JI176554">
    <property type="protein sequence ID" value="ADY47535.1"/>
    <property type="molecule type" value="mRNA"/>
</dbReference>
<evidence type="ECO:0000313" key="7">
    <source>
        <dbReference type="EMBL" id="ADY47535.1"/>
    </source>
</evidence>
<keyword evidence="3" id="KW-0479">Metal-binding</keyword>
<dbReference type="InterPro" id="IPR032862">
    <property type="entry name" value="ALKBH6"/>
</dbReference>
<dbReference type="PANTHER" id="PTHR46030">
    <property type="entry name" value="ALPHA-KETOGLUTARATE-DEPENDENT DIOXYGENASE ALKB HOMOLOG 6"/>
    <property type="match status" value="1"/>
</dbReference>
<organism evidence="7">
    <name type="scientific">Ascaris suum</name>
    <name type="common">Pig roundworm</name>
    <name type="synonym">Ascaris lumbricoides</name>
    <dbReference type="NCBI Taxonomy" id="6253"/>
    <lineage>
        <taxon>Eukaryota</taxon>
        <taxon>Metazoa</taxon>
        <taxon>Ecdysozoa</taxon>
        <taxon>Nematoda</taxon>
        <taxon>Chromadorea</taxon>
        <taxon>Rhabditida</taxon>
        <taxon>Spirurina</taxon>
        <taxon>Ascaridomorpha</taxon>
        <taxon>Ascaridoidea</taxon>
        <taxon>Ascarididae</taxon>
        <taxon>Ascaris</taxon>
    </lineage>
</organism>
<keyword evidence="4 7" id="KW-0223">Dioxygenase</keyword>
<evidence type="ECO:0000256" key="2">
    <source>
        <dbReference type="ARBA" id="ARBA00007879"/>
    </source>
</evidence>
<dbReference type="GO" id="GO:0046872">
    <property type="term" value="F:metal ion binding"/>
    <property type="evidence" value="ECO:0007669"/>
    <property type="project" value="UniProtKB-KW"/>
</dbReference>
<sequence>MIDEGKVNDDEGPAFKKLADIRLGSSIDESTYLWKGPSANNFIVPEAPPTIRYIRDFITPEEEELFLTEVYAAPKPKWQQLLNRRLQNWGGIVGKKALISDDNIPKWLNFAIDKLMSLPDAFPASNRPNHVLINEYQPGQGIMVSRHTRMDLRSIHWFRPSRWAAISFSITTVPYVRRTPFLKNCVMWGRCFLNVAVLF</sequence>
<name>F1LBN1_ASCSU</name>
<evidence type="ECO:0000256" key="1">
    <source>
        <dbReference type="ARBA" id="ARBA00001954"/>
    </source>
</evidence>
<keyword evidence="6" id="KW-0408">Iron</keyword>
<reference evidence="7" key="1">
    <citation type="journal article" date="2011" name="Genome Res.">
        <title>Deep small RNA sequencing from the nematode Ascaris reveals conservation, functional diversification, and novel developmental profiles.</title>
        <authorList>
            <person name="Wang J."/>
            <person name="Czech B."/>
            <person name="Crunk A."/>
            <person name="Wallace A."/>
            <person name="Mitreva M."/>
            <person name="Hannon G.J."/>
            <person name="Davis R.E."/>
        </authorList>
    </citation>
    <scope>NUCLEOTIDE SEQUENCE</scope>
</reference>
<dbReference type="Gene3D" id="2.60.120.590">
    <property type="entry name" value="Alpha-ketoglutarate-dependent dioxygenase AlkB-like"/>
    <property type="match status" value="1"/>
</dbReference>
<keyword evidence="5" id="KW-0560">Oxidoreductase</keyword>
<evidence type="ECO:0000256" key="3">
    <source>
        <dbReference type="ARBA" id="ARBA00022723"/>
    </source>
</evidence>
<proteinExistence type="evidence at transcript level"/>
<dbReference type="SUPFAM" id="SSF51197">
    <property type="entry name" value="Clavaminate synthase-like"/>
    <property type="match status" value="1"/>
</dbReference>
<accession>F1LBN1</accession>
<protein>
    <submittedName>
        <fullName evidence="7">Alpha-ketoglutarate-dependent dioxygenase ABH6</fullName>
    </submittedName>
</protein>
<comment type="cofactor">
    <cofactor evidence="1">
        <name>Fe(2+)</name>
        <dbReference type="ChEBI" id="CHEBI:29033"/>
    </cofactor>
</comment>
<evidence type="ECO:0000256" key="6">
    <source>
        <dbReference type="ARBA" id="ARBA00023004"/>
    </source>
</evidence>
<evidence type="ECO:0000256" key="4">
    <source>
        <dbReference type="ARBA" id="ARBA00022964"/>
    </source>
</evidence>
<dbReference type="AlphaFoldDB" id="F1LBN1"/>
<evidence type="ECO:0000256" key="5">
    <source>
        <dbReference type="ARBA" id="ARBA00023002"/>
    </source>
</evidence>
<dbReference type="InterPro" id="IPR037151">
    <property type="entry name" value="AlkB-like_sf"/>
</dbReference>
<comment type="similarity">
    <text evidence="2">Belongs to the alkB family.</text>
</comment>
<dbReference type="PANTHER" id="PTHR46030:SF1">
    <property type="entry name" value="ALPHA-KETOGLUTARATE-DEPENDENT DIOXYGENASE ALKB HOMOLOG 6"/>
    <property type="match status" value="1"/>
</dbReference>
<dbReference type="GO" id="GO:0051213">
    <property type="term" value="F:dioxygenase activity"/>
    <property type="evidence" value="ECO:0007669"/>
    <property type="project" value="UniProtKB-KW"/>
</dbReference>